<dbReference type="PANTHER" id="PTHR39337:SF1">
    <property type="entry name" value="BLR5642 PROTEIN"/>
    <property type="match status" value="1"/>
</dbReference>
<sequence>MQVFAIGHSNYPIEKLIDMLNQYNINCVVDIRETPYSRYNIQYNREDFCKTLRKEGFIYIYMGKEFGARRGSKESYNREGFADFEKVSKEDIFKKGIERIKDGCKKGYKIALLGAMQDPIRCHRSILVGRRLNENGINVKYILHEGDVAEQEDIENQLSDKYFSERNQITIDSLIGNSMSKEDMINEAYRLANKEIGYRTEGISK</sequence>
<dbReference type="KEGG" id="rhom:FRIFI_2751"/>
<organism evidence="1 2">
    <name type="scientific">Romboutsia hominis</name>
    <dbReference type="NCBI Taxonomy" id="1507512"/>
    <lineage>
        <taxon>Bacteria</taxon>
        <taxon>Bacillati</taxon>
        <taxon>Bacillota</taxon>
        <taxon>Clostridia</taxon>
        <taxon>Peptostreptococcales</taxon>
        <taxon>Peptostreptococcaceae</taxon>
        <taxon>Romboutsia</taxon>
    </lineage>
</organism>
<evidence type="ECO:0000313" key="1">
    <source>
        <dbReference type="EMBL" id="CEI74268.1"/>
    </source>
</evidence>
<accession>A0A2P2BVA0</accession>
<gene>
    <name evidence="1" type="ORF">FRIFI_2751</name>
</gene>
<evidence type="ECO:0000313" key="2">
    <source>
        <dbReference type="Proteomes" id="UP000245695"/>
    </source>
</evidence>
<dbReference type="Proteomes" id="UP000245695">
    <property type="component" value="Chromosome 1"/>
</dbReference>
<dbReference type="RefSeq" id="WP_166506142.1">
    <property type="nucleotide sequence ID" value="NZ_JAKNTL010000002.1"/>
</dbReference>
<dbReference type="PIRSF" id="PIRSF024492">
    <property type="entry name" value="UCP024492"/>
    <property type="match status" value="1"/>
</dbReference>
<protein>
    <recommendedName>
        <fullName evidence="3">DUF488 domain-containing protein</fullName>
    </recommendedName>
</protein>
<dbReference type="InterPro" id="IPR007438">
    <property type="entry name" value="DUF488"/>
</dbReference>
<dbReference type="PANTHER" id="PTHR39337">
    <property type="entry name" value="BLR5642 PROTEIN"/>
    <property type="match status" value="1"/>
</dbReference>
<reference evidence="1 2" key="1">
    <citation type="submission" date="2014-09" db="EMBL/GenBank/DDBJ databases">
        <authorList>
            <person name="Hornung B.V."/>
        </authorList>
    </citation>
    <scope>NUCLEOTIDE SEQUENCE [LARGE SCALE GENOMIC DNA]</scope>
    <source>
        <strain evidence="1 2">FRIFI</strain>
    </source>
</reference>
<dbReference type="InterPro" id="IPR014519">
    <property type="entry name" value="UCP024492"/>
</dbReference>
<keyword evidence="2" id="KW-1185">Reference proteome</keyword>
<evidence type="ECO:0008006" key="3">
    <source>
        <dbReference type="Google" id="ProtNLM"/>
    </source>
</evidence>
<dbReference type="EMBL" id="LN650648">
    <property type="protein sequence ID" value="CEI74268.1"/>
    <property type="molecule type" value="Genomic_DNA"/>
</dbReference>
<dbReference type="Pfam" id="PF04343">
    <property type="entry name" value="DUF488"/>
    <property type="match status" value="1"/>
</dbReference>
<dbReference type="AlphaFoldDB" id="A0A2P2BVA0"/>
<proteinExistence type="predicted"/>
<name>A0A2P2BVA0_9FIRM</name>